<dbReference type="PIRSF" id="PIRSF006603">
    <property type="entry name" value="DinF"/>
    <property type="match status" value="1"/>
</dbReference>
<dbReference type="InterPro" id="IPR048279">
    <property type="entry name" value="MdtK-like"/>
</dbReference>
<evidence type="ECO:0000256" key="2">
    <source>
        <dbReference type="ARBA" id="ARBA00022448"/>
    </source>
</evidence>
<dbReference type="GO" id="GO:0015297">
    <property type="term" value="F:antiporter activity"/>
    <property type="evidence" value="ECO:0007669"/>
    <property type="project" value="InterPro"/>
</dbReference>
<dbReference type="AlphaFoldDB" id="A0AAW9WQV9"/>
<feature type="transmembrane region" description="Helical" evidence="7">
    <location>
        <begin position="395"/>
        <end position="419"/>
    </location>
</feature>
<organism evidence="8 9">
    <name type="scientific">Hungatella hathewayi</name>
    <dbReference type="NCBI Taxonomy" id="154046"/>
    <lineage>
        <taxon>Bacteria</taxon>
        <taxon>Bacillati</taxon>
        <taxon>Bacillota</taxon>
        <taxon>Clostridia</taxon>
        <taxon>Lachnospirales</taxon>
        <taxon>Lachnospiraceae</taxon>
        <taxon>Hungatella</taxon>
    </lineage>
</organism>
<keyword evidence="3" id="KW-1003">Cell membrane</keyword>
<feature type="transmembrane region" description="Helical" evidence="7">
    <location>
        <begin position="201"/>
        <end position="222"/>
    </location>
</feature>
<evidence type="ECO:0000256" key="3">
    <source>
        <dbReference type="ARBA" id="ARBA00022475"/>
    </source>
</evidence>
<dbReference type="Proteomes" id="UP000434223">
    <property type="component" value="Unassembled WGS sequence"/>
</dbReference>
<accession>A0AAW9WQV9</accession>
<gene>
    <name evidence="8" type="ORF">GNE07_29390</name>
</gene>
<comment type="subcellular location">
    <subcellularLocation>
        <location evidence="1">Cell membrane</location>
        <topology evidence="1">Multi-pass membrane protein</topology>
    </subcellularLocation>
</comment>
<feature type="transmembrane region" description="Helical" evidence="7">
    <location>
        <begin position="101"/>
        <end position="122"/>
    </location>
</feature>
<evidence type="ECO:0000256" key="4">
    <source>
        <dbReference type="ARBA" id="ARBA00022692"/>
    </source>
</evidence>
<feature type="transmembrane region" description="Helical" evidence="7">
    <location>
        <begin position="324"/>
        <end position="345"/>
    </location>
</feature>
<dbReference type="NCBIfam" id="TIGR00797">
    <property type="entry name" value="matE"/>
    <property type="match status" value="1"/>
</dbReference>
<evidence type="ECO:0000256" key="6">
    <source>
        <dbReference type="ARBA" id="ARBA00023136"/>
    </source>
</evidence>
<feature type="transmembrane region" description="Helical" evidence="7">
    <location>
        <begin position="69"/>
        <end position="89"/>
    </location>
</feature>
<dbReference type="PANTHER" id="PTHR43549">
    <property type="entry name" value="MULTIDRUG RESISTANCE PROTEIN YPNP-RELATED"/>
    <property type="match status" value="1"/>
</dbReference>
<feature type="transmembrane region" description="Helical" evidence="7">
    <location>
        <begin position="425"/>
        <end position="445"/>
    </location>
</feature>
<keyword evidence="4 7" id="KW-0812">Transmembrane</keyword>
<dbReference type="InterPro" id="IPR052031">
    <property type="entry name" value="Membrane_Transporter-Flippase"/>
</dbReference>
<evidence type="ECO:0000256" key="1">
    <source>
        <dbReference type="ARBA" id="ARBA00004651"/>
    </source>
</evidence>
<dbReference type="PANTHER" id="PTHR43549:SF3">
    <property type="entry name" value="MULTIDRUG RESISTANCE PROTEIN YPNP-RELATED"/>
    <property type="match status" value="1"/>
</dbReference>
<dbReference type="InterPro" id="IPR002528">
    <property type="entry name" value="MATE_fam"/>
</dbReference>
<sequence>MSAVAAKKKVGRDLTEGNILKTLLIFAIPIVLTNLIQQLYSMVDLIIVGQFVGSTGTVGVATGGEVSDLMTPIATAFASAGQIYIAQLFGAKDIDRVKKTIGTLLTLMLSISFVCIIGTVIFHQTILDLLHCPSEALTQATVYMIITTIGMPFIFGYNAVCGILRGMGESKRPLIFISVAAVVNVVADVFLVAVLKMEAAGTAIATVLSQFGAFAAAFYYLYKHREEFDFELKLSYFRLEKESLWIIIKLGIPQFVRVMLVQSSMLWIKSNVNSYGLVVSATNSVGDKIQKFLNVFMNGVDAAAGAMIGQNLGARKLDRAKKIVWNTFGCCICVATFSSFLALTIPKTLFGVFTSDPAVLELGVTYMRIMVLAFFASACTGSFQSMVTGSGFVSLGFLIGILDGVVCRIGFSLLFVYVFNQGAIGYFWGTAFSRTLPAVLCYAYFISGKWKTRKLLTGNK</sequence>
<feature type="transmembrane region" description="Helical" evidence="7">
    <location>
        <begin position="142"/>
        <end position="162"/>
    </location>
</feature>
<evidence type="ECO:0000313" key="8">
    <source>
        <dbReference type="EMBL" id="MUB67133.1"/>
    </source>
</evidence>
<evidence type="ECO:0000313" key="9">
    <source>
        <dbReference type="Proteomes" id="UP000434223"/>
    </source>
</evidence>
<dbReference type="GO" id="GO:0005886">
    <property type="term" value="C:plasma membrane"/>
    <property type="evidence" value="ECO:0007669"/>
    <property type="project" value="UniProtKB-SubCell"/>
</dbReference>
<evidence type="ECO:0000256" key="5">
    <source>
        <dbReference type="ARBA" id="ARBA00022989"/>
    </source>
</evidence>
<keyword evidence="2" id="KW-0813">Transport</keyword>
<dbReference type="Pfam" id="PF01554">
    <property type="entry name" value="MatE"/>
    <property type="match status" value="2"/>
</dbReference>
<keyword evidence="5 7" id="KW-1133">Transmembrane helix</keyword>
<dbReference type="GO" id="GO:0042910">
    <property type="term" value="F:xenobiotic transmembrane transporter activity"/>
    <property type="evidence" value="ECO:0007669"/>
    <property type="project" value="InterPro"/>
</dbReference>
<keyword evidence="6 7" id="KW-0472">Membrane</keyword>
<proteinExistence type="predicted"/>
<reference evidence="8 9" key="1">
    <citation type="submission" date="2019-09" db="EMBL/GenBank/DDBJ databases">
        <title>Draft genome sequencing of Hungatella hathewayi 123Y-2.</title>
        <authorList>
            <person name="Lv Q."/>
            <person name="Li S."/>
        </authorList>
    </citation>
    <scope>NUCLEOTIDE SEQUENCE [LARGE SCALE GENOMIC DNA]</scope>
    <source>
        <strain evidence="8 9">123Y-2</strain>
    </source>
</reference>
<feature type="transmembrane region" description="Helical" evidence="7">
    <location>
        <begin position="174"/>
        <end position="195"/>
    </location>
</feature>
<dbReference type="RefSeq" id="WP_055652468.1">
    <property type="nucleotide sequence ID" value="NZ_CAXSXZ010000031.1"/>
</dbReference>
<protein>
    <submittedName>
        <fullName evidence="8">MATE family efflux transporter</fullName>
    </submittedName>
</protein>
<name>A0AAW9WQV9_9FIRM</name>
<evidence type="ECO:0000256" key="7">
    <source>
        <dbReference type="SAM" id="Phobius"/>
    </source>
</evidence>
<feature type="transmembrane region" description="Helical" evidence="7">
    <location>
        <begin position="365"/>
        <end position="383"/>
    </location>
</feature>
<dbReference type="CDD" id="cd13138">
    <property type="entry name" value="MATE_yoeA_like"/>
    <property type="match status" value="1"/>
</dbReference>
<feature type="transmembrane region" description="Helical" evidence="7">
    <location>
        <begin position="19"/>
        <end position="36"/>
    </location>
</feature>
<comment type="caution">
    <text evidence="8">The sequence shown here is derived from an EMBL/GenBank/DDBJ whole genome shotgun (WGS) entry which is preliminary data.</text>
</comment>
<dbReference type="EMBL" id="WNME01000047">
    <property type="protein sequence ID" value="MUB67133.1"/>
    <property type="molecule type" value="Genomic_DNA"/>
</dbReference>